<evidence type="ECO:0000313" key="2">
    <source>
        <dbReference type="EMBL" id="MFC3204659.1"/>
    </source>
</evidence>
<dbReference type="RefSeq" id="WP_378217352.1">
    <property type="nucleotide sequence ID" value="NZ_JBHRTK010000001.1"/>
</dbReference>
<dbReference type="InterPro" id="IPR010406">
    <property type="entry name" value="DUF1003"/>
</dbReference>
<gene>
    <name evidence="2" type="ORF">ACFOHJ_00300</name>
</gene>
<dbReference type="Proteomes" id="UP001595583">
    <property type="component" value="Unassembled WGS sequence"/>
</dbReference>
<keyword evidence="3" id="KW-1185">Reference proteome</keyword>
<proteinExistence type="predicted"/>
<sequence length="177" mass="19757">MTSAQANQDSRDEISRPLARNIDELMRRRQREQDSQGFADKVAAAIATFTGSIWSLLAHAVVFGTWIIVNTGAFLPFPPWDPTLVMLAMVASVEAIFLTTFVLMNQRRQARLEDDRAELTLQMSLLAEQETTHVGELVLAIARQLGAELPPQTEINELTKNVAPEAVLDEIARKRTE</sequence>
<evidence type="ECO:0000313" key="3">
    <source>
        <dbReference type="Proteomes" id="UP001595583"/>
    </source>
</evidence>
<comment type="caution">
    <text evidence="2">The sequence shown here is derived from an EMBL/GenBank/DDBJ whole genome shotgun (WGS) entry which is preliminary data.</text>
</comment>
<protein>
    <submittedName>
        <fullName evidence="2">DUF1003 domain-containing protein</fullName>
    </submittedName>
</protein>
<accession>A0ABV7K6P6</accession>
<reference evidence="3" key="1">
    <citation type="journal article" date="2019" name="Int. J. Syst. Evol. Microbiol.">
        <title>The Global Catalogue of Microorganisms (GCM) 10K type strain sequencing project: providing services to taxonomists for standard genome sequencing and annotation.</title>
        <authorList>
            <consortium name="The Broad Institute Genomics Platform"/>
            <consortium name="The Broad Institute Genome Sequencing Center for Infectious Disease"/>
            <person name="Wu L."/>
            <person name="Ma J."/>
        </authorList>
    </citation>
    <scope>NUCLEOTIDE SEQUENCE [LARGE SCALE GENOMIC DNA]</scope>
    <source>
        <strain evidence="3">KCTC 52165</strain>
    </source>
</reference>
<keyword evidence="1" id="KW-0472">Membrane</keyword>
<dbReference type="EMBL" id="JBHRTK010000001">
    <property type="protein sequence ID" value="MFC3204659.1"/>
    <property type="molecule type" value="Genomic_DNA"/>
</dbReference>
<evidence type="ECO:0000256" key="1">
    <source>
        <dbReference type="SAM" id="Phobius"/>
    </source>
</evidence>
<feature type="transmembrane region" description="Helical" evidence="1">
    <location>
        <begin position="42"/>
        <end position="69"/>
    </location>
</feature>
<name>A0ABV7K6P6_9HYPH</name>
<keyword evidence="1" id="KW-0812">Transmembrane</keyword>
<feature type="transmembrane region" description="Helical" evidence="1">
    <location>
        <begin position="84"/>
        <end position="104"/>
    </location>
</feature>
<organism evidence="2 3">
    <name type="scientific">Aquamicrobium soli</name>
    <dbReference type="NCBI Taxonomy" id="1811518"/>
    <lineage>
        <taxon>Bacteria</taxon>
        <taxon>Pseudomonadati</taxon>
        <taxon>Pseudomonadota</taxon>
        <taxon>Alphaproteobacteria</taxon>
        <taxon>Hyphomicrobiales</taxon>
        <taxon>Phyllobacteriaceae</taxon>
        <taxon>Aquamicrobium</taxon>
    </lineage>
</organism>
<dbReference type="Pfam" id="PF06210">
    <property type="entry name" value="DUF1003"/>
    <property type="match status" value="1"/>
</dbReference>
<keyword evidence="1" id="KW-1133">Transmembrane helix</keyword>